<name>A0AA38C686_TAXCH</name>
<accession>A0AA38C686</accession>
<dbReference type="EMBL" id="JAHRHJ020001328">
    <property type="protein sequence ID" value="KAH9293296.1"/>
    <property type="molecule type" value="Genomic_DNA"/>
</dbReference>
<reference evidence="3 4" key="1">
    <citation type="journal article" date="2021" name="Nat. Plants">
        <title>The Taxus genome provides insights into paclitaxel biosynthesis.</title>
        <authorList>
            <person name="Xiong X."/>
            <person name="Gou J."/>
            <person name="Liao Q."/>
            <person name="Li Y."/>
            <person name="Zhou Q."/>
            <person name="Bi G."/>
            <person name="Li C."/>
            <person name="Du R."/>
            <person name="Wang X."/>
            <person name="Sun T."/>
            <person name="Guo L."/>
            <person name="Liang H."/>
            <person name="Lu P."/>
            <person name="Wu Y."/>
            <person name="Zhang Z."/>
            <person name="Ro D.K."/>
            <person name="Shang Y."/>
            <person name="Huang S."/>
            <person name="Yan J."/>
        </authorList>
    </citation>
    <scope>NUCLEOTIDE SEQUENCE [LARGE SCALE GENOMIC DNA]</scope>
    <source>
        <strain evidence="3">Ta-2019</strain>
    </source>
</reference>
<proteinExistence type="inferred from homology"/>
<dbReference type="PANTHER" id="PTHR33083:SF93">
    <property type="entry name" value="OS07G0516300 PROTEIN"/>
    <property type="match status" value="1"/>
</dbReference>
<comment type="caution">
    <text evidence="3">The sequence shown here is derived from an EMBL/GenBank/DDBJ whole genome shotgun (WGS) entry which is preliminary data.</text>
</comment>
<evidence type="ECO:0000313" key="3">
    <source>
        <dbReference type="EMBL" id="KAH9293296.1"/>
    </source>
</evidence>
<evidence type="ECO:0000313" key="4">
    <source>
        <dbReference type="Proteomes" id="UP000824469"/>
    </source>
</evidence>
<feature type="region of interest" description="Disordered" evidence="2">
    <location>
        <begin position="28"/>
        <end position="79"/>
    </location>
</feature>
<dbReference type="InterPro" id="IPR007608">
    <property type="entry name" value="Senescence_reg_S40"/>
</dbReference>
<feature type="compositionally biased region" description="Basic and acidic residues" evidence="2">
    <location>
        <begin position="44"/>
        <end position="56"/>
    </location>
</feature>
<sequence length="104" mass="12048">GSKNGQAKSAPVNVPDWTKIWASHNVNSSNVYVGDDDDVDEEERLPPHDYLARRQAEATWTPRRSWRRRRKESKGRDMSGFETTGWIRRLLAEKKHNCVPNESD</sequence>
<feature type="compositionally biased region" description="Basic residues" evidence="2">
    <location>
        <begin position="64"/>
        <end position="73"/>
    </location>
</feature>
<gene>
    <name evidence="3" type="ORF">KI387_041499</name>
</gene>
<dbReference type="Proteomes" id="UP000824469">
    <property type="component" value="Unassembled WGS sequence"/>
</dbReference>
<comment type="similarity">
    <text evidence="1">Belongs to the senescence regulator S40 family.</text>
</comment>
<feature type="compositionally biased region" description="Acidic residues" evidence="2">
    <location>
        <begin position="34"/>
        <end position="43"/>
    </location>
</feature>
<organism evidence="3 4">
    <name type="scientific">Taxus chinensis</name>
    <name type="common">Chinese yew</name>
    <name type="synonym">Taxus wallichiana var. chinensis</name>
    <dbReference type="NCBI Taxonomy" id="29808"/>
    <lineage>
        <taxon>Eukaryota</taxon>
        <taxon>Viridiplantae</taxon>
        <taxon>Streptophyta</taxon>
        <taxon>Embryophyta</taxon>
        <taxon>Tracheophyta</taxon>
        <taxon>Spermatophyta</taxon>
        <taxon>Pinopsida</taxon>
        <taxon>Pinidae</taxon>
        <taxon>Conifers II</taxon>
        <taxon>Cupressales</taxon>
        <taxon>Taxaceae</taxon>
        <taxon>Taxus</taxon>
    </lineage>
</organism>
<dbReference type="GO" id="GO:0010150">
    <property type="term" value="P:leaf senescence"/>
    <property type="evidence" value="ECO:0007669"/>
    <property type="project" value="UniProtKB-ARBA"/>
</dbReference>
<protein>
    <submittedName>
        <fullName evidence="3">Uncharacterized protein</fullName>
    </submittedName>
</protein>
<evidence type="ECO:0000256" key="1">
    <source>
        <dbReference type="ARBA" id="ARBA00034773"/>
    </source>
</evidence>
<evidence type="ECO:0000256" key="2">
    <source>
        <dbReference type="SAM" id="MobiDB-lite"/>
    </source>
</evidence>
<dbReference type="Pfam" id="PF04520">
    <property type="entry name" value="Senescence_reg"/>
    <property type="match status" value="1"/>
</dbReference>
<dbReference type="PANTHER" id="PTHR33083">
    <property type="entry name" value="EXPRESSED PROTEIN"/>
    <property type="match status" value="1"/>
</dbReference>
<dbReference type="AlphaFoldDB" id="A0AA38C686"/>
<feature type="non-terminal residue" evidence="3">
    <location>
        <position position="1"/>
    </location>
</feature>
<keyword evidence="4" id="KW-1185">Reference proteome</keyword>